<dbReference type="InterPro" id="IPR053202">
    <property type="entry name" value="EGF_Rcpt_Signaling_Reg"/>
</dbReference>
<keyword evidence="4" id="KW-1185">Reference proteome</keyword>
<evidence type="ECO:0000259" key="2">
    <source>
        <dbReference type="Pfam" id="PF05050"/>
    </source>
</evidence>
<keyword evidence="1" id="KW-0472">Membrane</keyword>
<reference evidence="3 4" key="1">
    <citation type="journal article" date="2014" name="Nat. Commun.">
        <title>Klebsormidium flaccidum genome reveals primary factors for plant terrestrial adaptation.</title>
        <authorList>
            <person name="Hori K."/>
            <person name="Maruyama F."/>
            <person name="Fujisawa T."/>
            <person name="Togashi T."/>
            <person name="Yamamoto N."/>
            <person name="Seo M."/>
            <person name="Sato S."/>
            <person name="Yamada T."/>
            <person name="Mori H."/>
            <person name="Tajima N."/>
            <person name="Moriyama T."/>
            <person name="Ikeuchi M."/>
            <person name="Watanabe M."/>
            <person name="Wada H."/>
            <person name="Kobayashi K."/>
            <person name="Saito M."/>
            <person name="Masuda T."/>
            <person name="Sasaki-Sekimoto Y."/>
            <person name="Mashiguchi K."/>
            <person name="Awai K."/>
            <person name="Shimojima M."/>
            <person name="Masuda S."/>
            <person name="Iwai M."/>
            <person name="Nobusawa T."/>
            <person name="Narise T."/>
            <person name="Kondo S."/>
            <person name="Saito H."/>
            <person name="Sato R."/>
            <person name="Murakawa M."/>
            <person name="Ihara Y."/>
            <person name="Oshima-Yamada Y."/>
            <person name="Ohtaka K."/>
            <person name="Satoh M."/>
            <person name="Sonobe K."/>
            <person name="Ishii M."/>
            <person name="Ohtani R."/>
            <person name="Kanamori-Sato M."/>
            <person name="Honoki R."/>
            <person name="Miyazaki D."/>
            <person name="Mochizuki H."/>
            <person name="Umetsu J."/>
            <person name="Higashi K."/>
            <person name="Shibata D."/>
            <person name="Kamiya Y."/>
            <person name="Sato N."/>
            <person name="Nakamura Y."/>
            <person name="Tabata S."/>
            <person name="Ida S."/>
            <person name="Kurokawa K."/>
            <person name="Ohta H."/>
        </authorList>
    </citation>
    <scope>NUCLEOTIDE SEQUENCE [LARGE SCALE GENOMIC DNA]</scope>
    <source>
        <strain evidence="3 4">NIES-2285</strain>
    </source>
</reference>
<organism evidence="3 4">
    <name type="scientific">Klebsormidium nitens</name>
    <name type="common">Green alga</name>
    <name type="synonym">Ulothrix nitens</name>
    <dbReference type="NCBI Taxonomy" id="105231"/>
    <lineage>
        <taxon>Eukaryota</taxon>
        <taxon>Viridiplantae</taxon>
        <taxon>Streptophyta</taxon>
        <taxon>Klebsormidiophyceae</taxon>
        <taxon>Klebsormidiales</taxon>
        <taxon>Klebsormidiaceae</taxon>
        <taxon>Klebsormidium</taxon>
    </lineage>
</organism>
<evidence type="ECO:0000313" key="4">
    <source>
        <dbReference type="Proteomes" id="UP000054558"/>
    </source>
</evidence>
<dbReference type="Proteomes" id="UP000054558">
    <property type="component" value="Unassembled WGS sequence"/>
</dbReference>
<sequence length="301" mass="35121">MEIRVGRRQLLGASIGILIIFIYSAALQLHWRDHHISTVAGVDTDSTAQDRFLGYSFSTDPRVRPQLKSGPLLKEIEAILLKVDPEFQEHCRSIFTGKPKSFSQIYQDWFLYHNFFLHIPFGEGFYIDIGANDAFAHSNTLFFDKCLGQLDAVLREHGVSRIDFISLDVEGAELHAVRCFPFDEWNVQAWVVETARHDRFIDYIFLRAQYSKVAELLYRNHFFRHAGRMVDSVYVRNAQIMKYPSLDGPRSFKKWRRELDQDCSDEDRKWNNCDSTTGLPIFELREIDETNGEPKQWCQAQ</sequence>
<name>A0A1Y1IJM2_KLENI</name>
<dbReference type="AlphaFoldDB" id="A0A1Y1IJM2"/>
<gene>
    <name evidence="3" type="ORF">KFL_007270020</name>
</gene>
<dbReference type="PANTHER" id="PTHR34009:SF2">
    <property type="entry name" value="PROTEIN STAR"/>
    <property type="match status" value="1"/>
</dbReference>
<accession>A0A1Y1IJM2</accession>
<dbReference type="InterPro" id="IPR006342">
    <property type="entry name" value="FkbM_mtfrase"/>
</dbReference>
<keyword evidence="1" id="KW-1133">Transmembrane helix</keyword>
<feature type="domain" description="Methyltransferase FkbM" evidence="2">
    <location>
        <begin position="150"/>
        <end position="193"/>
    </location>
</feature>
<dbReference type="PANTHER" id="PTHR34009">
    <property type="entry name" value="PROTEIN STAR"/>
    <property type="match status" value="1"/>
</dbReference>
<dbReference type="Pfam" id="PF05050">
    <property type="entry name" value="Methyltransf_21"/>
    <property type="match status" value="1"/>
</dbReference>
<dbReference type="EMBL" id="DF237676">
    <property type="protein sequence ID" value="GAQ91095.1"/>
    <property type="molecule type" value="Genomic_DNA"/>
</dbReference>
<protein>
    <recommendedName>
        <fullName evidence="2">Methyltransferase FkbM domain-containing protein</fullName>
    </recommendedName>
</protein>
<evidence type="ECO:0000313" key="3">
    <source>
        <dbReference type="EMBL" id="GAQ91095.1"/>
    </source>
</evidence>
<dbReference type="OrthoDB" id="2154188at2759"/>
<feature type="transmembrane region" description="Helical" evidence="1">
    <location>
        <begin position="12"/>
        <end position="31"/>
    </location>
</feature>
<keyword evidence="1" id="KW-0812">Transmembrane</keyword>
<proteinExistence type="predicted"/>
<evidence type="ECO:0000256" key="1">
    <source>
        <dbReference type="SAM" id="Phobius"/>
    </source>
</evidence>